<dbReference type="EMBL" id="SRYJ01000003">
    <property type="protein sequence ID" value="TGY72931.1"/>
    <property type="molecule type" value="Genomic_DNA"/>
</dbReference>
<evidence type="ECO:0000313" key="2">
    <source>
        <dbReference type="Proteomes" id="UP000310760"/>
    </source>
</evidence>
<dbReference type="SUPFAM" id="SSF103088">
    <property type="entry name" value="OmpA-like"/>
    <property type="match status" value="1"/>
</dbReference>
<gene>
    <name evidence="1" type="ORF">E5339_01630</name>
</gene>
<proteinExistence type="predicted"/>
<dbReference type="SUPFAM" id="SSF48452">
    <property type="entry name" value="TPR-like"/>
    <property type="match status" value="1"/>
</dbReference>
<reference evidence="1 2" key="1">
    <citation type="submission" date="2019-04" db="EMBL/GenBank/DDBJ databases">
        <title>Microbes associate with the intestines of laboratory mice.</title>
        <authorList>
            <person name="Navarre W."/>
            <person name="Wong E."/>
            <person name="Huang K."/>
            <person name="Tropini C."/>
            <person name="Ng K."/>
            <person name="Yu B."/>
        </authorList>
    </citation>
    <scope>NUCLEOTIDE SEQUENCE [LARGE SCALE GENOMIC DNA]</scope>
    <source>
        <strain evidence="1 2">NM22_B1</strain>
    </source>
</reference>
<accession>A0A4S2FUF1</accession>
<evidence type="ECO:0008006" key="3">
    <source>
        <dbReference type="Google" id="ProtNLM"/>
    </source>
</evidence>
<sequence length="590" mass="66889">MKRKIYLYGLVVGLVAGGLLAGCAASGQPLAERRMTSGPYILTPDSTNRLQLDFVFHIPENYIKKRNRLIVTPQLWYGPEVKEEYLPVVLDAPVFRQKMLRKQVLEQETDPYEAYVRKPERGNQAFHLPYRQTVQLPEGVENGRIVAVVTTDGCGACTGLDTVEVAFVQNLVPLTEDTWRLPVEKREFVVRPKVREGSGEARLQFAINQSDIDLSMGDNRQEMEGMLHTLQPIVEDTLAVLDAVTITGLASADGSSAYNTALARNRALSAKNWLAGELDLDAAGRQVFRVSSRPEGWQPVLLAMTAAGDKDSVAVKNILETYGDKDEDVHERYIRRLPCWNRIKKEYLQKDRKVAYIYTYTMKSFTTDAQLLALYESRPDAFNEEELLRVAALKKGGEEKMEVYRTILTYFPQSEAAASDYASILINEGRLKEAREVLTSLAKHSPLVTNMLAATHAYAHDYEKAAELLQNIDLPSAKYNLGLVKARQRKLHEAYALLKPFVDLNSAIIALSVNENNQAEKVLERLDDESCKAEYVRALLAARLHKRSEFYNHLEAACRDNRLRKRAVDEPDFVPYKKDSRFRMLVHRKY</sequence>
<dbReference type="PROSITE" id="PS51257">
    <property type="entry name" value="PROKAR_LIPOPROTEIN"/>
    <property type="match status" value="1"/>
</dbReference>
<dbReference type="Gene3D" id="3.30.1330.60">
    <property type="entry name" value="OmpA-like domain"/>
    <property type="match status" value="1"/>
</dbReference>
<dbReference type="Gene3D" id="1.25.40.10">
    <property type="entry name" value="Tetratricopeptide repeat domain"/>
    <property type="match status" value="1"/>
</dbReference>
<dbReference type="AlphaFoldDB" id="A0A4S2FUF1"/>
<dbReference type="Proteomes" id="UP000310760">
    <property type="component" value="Unassembled WGS sequence"/>
</dbReference>
<dbReference type="InterPro" id="IPR036737">
    <property type="entry name" value="OmpA-like_sf"/>
</dbReference>
<evidence type="ECO:0000313" key="1">
    <source>
        <dbReference type="EMBL" id="TGY72931.1"/>
    </source>
</evidence>
<dbReference type="InterPro" id="IPR011990">
    <property type="entry name" value="TPR-like_helical_dom_sf"/>
</dbReference>
<organism evidence="1 2">
    <name type="scientific">Phocaeicola sartorii</name>
    <dbReference type="NCBI Taxonomy" id="671267"/>
    <lineage>
        <taxon>Bacteria</taxon>
        <taxon>Pseudomonadati</taxon>
        <taxon>Bacteroidota</taxon>
        <taxon>Bacteroidia</taxon>
        <taxon>Bacteroidales</taxon>
        <taxon>Bacteroidaceae</taxon>
        <taxon>Phocaeicola</taxon>
    </lineage>
</organism>
<dbReference type="RefSeq" id="WP_135950312.1">
    <property type="nucleotide sequence ID" value="NZ_CAOOJZ010000006.1"/>
</dbReference>
<name>A0A4S2FUF1_9BACT</name>
<protein>
    <recommendedName>
        <fullName evidence="3">DUF3868 domain-containing protein</fullName>
    </recommendedName>
</protein>
<comment type="caution">
    <text evidence="1">The sequence shown here is derived from an EMBL/GenBank/DDBJ whole genome shotgun (WGS) entry which is preliminary data.</text>
</comment>